<dbReference type="PANTHER" id="PTHR18887">
    <property type="entry name" value="GOLGI-ASSOCIATED PROTEIN GCP360-RELATED"/>
    <property type="match status" value="1"/>
</dbReference>
<accession>A0A2G8JJM8</accession>
<protein>
    <submittedName>
        <fullName evidence="2">Putative centrosome-associated protein</fullName>
    </submittedName>
</protein>
<comment type="caution">
    <text evidence="2">The sequence shown here is derived from an EMBL/GenBank/DDBJ whole genome shotgun (WGS) entry which is preliminary data.</text>
</comment>
<name>A0A2G8JJM8_STIJA</name>
<evidence type="ECO:0000313" key="3">
    <source>
        <dbReference type="Proteomes" id="UP000230750"/>
    </source>
</evidence>
<organism evidence="2 3">
    <name type="scientific">Stichopus japonicus</name>
    <name type="common">Sea cucumber</name>
    <dbReference type="NCBI Taxonomy" id="307972"/>
    <lineage>
        <taxon>Eukaryota</taxon>
        <taxon>Metazoa</taxon>
        <taxon>Echinodermata</taxon>
        <taxon>Eleutherozoa</taxon>
        <taxon>Echinozoa</taxon>
        <taxon>Holothuroidea</taxon>
        <taxon>Aspidochirotacea</taxon>
        <taxon>Aspidochirotida</taxon>
        <taxon>Stichopodidae</taxon>
        <taxon>Apostichopus</taxon>
    </lineage>
</organism>
<evidence type="ECO:0000313" key="2">
    <source>
        <dbReference type="EMBL" id="PIK35935.1"/>
    </source>
</evidence>
<sequence>MRVQLEYDIQNVSVGPKYFESGIKALRVLATFIISVVGRNSVKLQVEISPASRMWNRLSNIAQNVQSQLDTVVDNVNKSIAEEPESQSDDIDNSQLEQKVSCAGFEPFGGDMVSLQVSKLSIYLNNGRSQPFPDAIFMSAGDASFVSPSDAQEQLEEQNRLIGQLKSMIRQRDKELTETNAKLSKVKLQAKAKIVSLNTQVEELKKRVHKVEILLRKRQSLQVDFVKGLLLTWIEEGSSNRGKLLLLKKKLDDREKTLQVKTMEVEKLETLVNAKQEIIRQQENDLVCQKESIGQLEEMSRKISGELDEASRQLEKKEAIIGAMRSGGHGESLVQVVEQENKEKSDLHMVIEKMRGKMEQSDEKCPS</sequence>
<dbReference type="OrthoDB" id="9904168at2759"/>
<keyword evidence="3" id="KW-1185">Reference proteome</keyword>
<dbReference type="AlphaFoldDB" id="A0A2G8JJM8"/>
<dbReference type="GO" id="GO:0005794">
    <property type="term" value="C:Golgi apparatus"/>
    <property type="evidence" value="ECO:0007669"/>
    <property type="project" value="InterPro"/>
</dbReference>
<feature type="coiled-coil region" evidence="1">
    <location>
        <begin position="265"/>
        <end position="313"/>
    </location>
</feature>
<feature type="coiled-coil region" evidence="1">
    <location>
        <begin position="187"/>
        <end position="214"/>
    </location>
</feature>
<dbReference type="Proteomes" id="UP000230750">
    <property type="component" value="Unassembled WGS sequence"/>
</dbReference>
<keyword evidence="1" id="KW-0175">Coiled coil</keyword>
<dbReference type="InterPro" id="IPR026202">
    <property type="entry name" value="GOLGB1"/>
</dbReference>
<dbReference type="EMBL" id="MRZV01001784">
    <property type="protein sequence ID" value="PIK35935.1"/>
    <property type="molecule type" value="Genomic_DNA"/>
</dbReference>
<dbReference type="PANTHER" id="PTHR18887:SF5">
    <property type="entry name" value="GOLGIN SUBFAMILY B MEMBER 1-LIKE"/>
    <property type="match status" value="1"/>
</dbReference>
<evidence type="ECO:0000256" key="1">
    <source>
        <dbReference type="SAM" id="Coils"/>
    </source>
</evidence>
<reference evidence="2 3" key="1">
    <citation type="journal article" date="2017" name="PLoS Biol.">
        <title>The sea cucumber genome provides insights into morphological evolution and visceral regeneration.</title>
        <authorList>
            <person name="Zhang X."/>
            <person name="Sun L."/>
            <person name="Yuan J."/>
            <person name="Sun Y."/>
            <person name="Gao Y."/>
            <person name="Zhang L."/>
            <person name="Li S."/>
            <person name="Dai H."/>
            <person name="Hamel J.F."/>
            <person name="Liu C."/>
            <person name="Yu Y."/>
            <person name="Liu S."/>
            <person name="Lin W."/>
            <person name="Guo K."/>
            <person name="Jin S."/>
            <person name="Xu P."/>
            <person name="Storey K.B."/>
            <person name="Huan P."/>
            <person name="Zhang T."/>
            <person name="Zhou Y."/>
            <person name="Zhang J."/>
            <person name="Lin C."/>
            <person name="Li X."/>
            <person name="Xing L."/>
            <person name="Huo D."/>
            <person name="Sun M."/>
            <person name="Wang L."/>
            <person name="Mercier A."/>
            <person name="Li F."/>
            <person name="Yang H."/>
            <person name="Xiang J."/>
        </authorList>
    </citation>
    <scope>NUCLEOTIDE SEQUENCE [LARGE SCALE GENOMIC DNA]</scope>
    <source>
        <strain evidence="2">Shaxun</strain>
        <tissue evidence="2">Muscle</tissue>
    </source>
</reference>
<proteinExistence type="predicted"/>
<gene>
    <name evidence="2" type="ORF">BSL78_27240</name>
</gene>